<evidence type="ECO:0000256" key="1">
    <source>
        <dbReference type="ARBA" id="ARBA00004479"/>
    </source>
</evidence>
<gene>
    <name evidence="11" type="ORF">RDI58_002664</name>
</gene>
<organism evidence="11 12">
    <name type="scientific">Solanum bulbocastanum</name>
    <name type="common">Wild potato</name>
    <dbReference type="NCBI Taxonomy" id="147425"/>
    <lineage>
        <taxon>Eukaryota</taxon>
        <taxon>Viridiplantae</taxon>
        <taxon>Streptophyta</taxon>
        <taxon>Embryophyta</taxon>
        <taxon>Tracheophyta</taxon>
        <taxon>Spermatophyta</taxon>
        <taxon>Magnoliopsida</taxon>
        <taxon>eudicotyledons</taxon>
        <taxon>Gunneridae</taxon>
        <taxon>Pentapetalae</taxon>
        <taxon>asterids</taxon>
        <taxon>lamiids</taxon>
        <taxon>Solanales</taxon>
        <taxon>Solanaceae</taxon>
        <taxon>Solanoideae</taxon>
        <taxon>Solaneae</taxon>
        <taxon>Solanum</taxon>
    </lineage>
</organism>
<evidence type="ECO:0000256" key="3">
    <source>
        <dbReference type="ARBA" id="ARBA00022692"/>
    </source>
</evidence>
<accession>A0AAN8UET9</accession>
<dbReference type="GO" id="GO:0016020">
    <property type="term" value="C:membrane"/>
    <property type="evidence" value="ECO:0007669"/>
    <property type="project" value="UniProtKB-SubCell"/>
</dbReference>
<comment type="subcellular location">
    <subcellularLocation>
        <location evidence="1">Membrane</location>
        <topology evidence="1">Single-pass type I membrane protein</topology>
    </subcellularLocation>
</comment>
<dbReference type="AlphaFoldDB" id="A0AAN8UET9"/>
<keyword evidence="6" id="KW-1133">Transmembrane helix</keyword>
<evidence type="ECO:0000256" key="6">
    <source>
        <dbReference type="ARBA" id="ARBA00022989"/>
    </source>
</evidence>
<keyword evidence="2" id="KW-0433">Leucine-rich repeat</keyword>
<reference evidence="11 12" key="1">
    <citation type="submission" date="2024-02" db="EMBL/GenBank/DDBJ databases">
        <title>de novo genome assembly of Solanum bulbocastanum strain 11H21.</title>
        <authorList>
            <person name="Hosaka A.J."/>
        </authorList>
    </citation>
    <scope>NUCLEOTIDE SEQUENCE [LARGE SCALE GENOMIC DNA]</scope>
    <source>
        <tissue evidence="11">Young leaves</tissue>
    </source>
</reference>
<feature type="chain" id="PRO_5043015401" description="Leucine-rich repeat-containing N-terminal plant-type domain-containing protein" evidence="9">
    <location>
        <begin position="17"/>
        <end position="108"/>
    </location>
</feature>
<dbReference type="PANTHER" id="PTHR48061">
    <property type="entry name" value="LEUCINE-RICH REPEAT RECEPTOR PROTEIN KINASE EMS1-LIKE-RELATED"/>
    <property type="match status" value="1"/>
</dbReference>
<comment type="caution">
    <text evidence="11">The sequence shown here is derived from an EMBL/GenBank/DDBJ whole genome shotgun (WGS) entry which is preliminary data.</text>
</comment>
<dbReference type="Proteomes" id="UP001371456">
    <property type="component" value="Unassembled WGS sequence"/>
</dbReference>
<dbReference type="InterPro" id="IPR046956">
    <property type="entry name" value="RLP23-like"/>
</dbReference>
<evidence type="ECO:0000259" key="10">
    <source>
        <dbReference type="Pfam" id="PF08263"/>
    </source>
</evidence>
<feature type="domain" description="Leucine-rich repeat-containing N-terminal plant-type" evidence="10">
    <location>
        <begin position="31"/>
        <end position="83"/>
    </location>
</feature>
<evidence type="ECO:0000256" key="9">
    <source>
        <dbReference type="SAM" id="SignalP"/>
    </source>
</evidence>
<evidence type="ECO:0000256" key="2">
    <source>
        <dbReference type="ARBA" id="ARBA00022614"/>
    </source>
</evidence>
<evidence type="ECO:0000256" key="8">
    <source>
        <dbReference type="ARBA" id="ARBA00023180"/>
    </source>
</evidence>
<dbReference type="PANTHER" id="PTHR48061:SF38">
    <property type="entry name" value="SERINE_THREONINE-PROTEIN KINASE BRI1"/>
    <property type="match status" value="1"/>
</dbReference>
<keyword evidence="12" id="KW-1185">Reference proteome</keyword>
<dbReference type="EMBL" id="JBANQN010000001">
    <property type="protein sequence ID" value="KAK6804880.1"/>
    <property type="molecule type" value="Genomic_DNA"/>
</dbReference>
<protein>
    <recommendedName>
        <fullName evidence="10">Leucine-rich repeat-containing N-terminal plant-type domain-containing protein</fullName>
    </recommendedName>
</protein>
<dbReference type="InterPro" id="IPR013210">
    <property type="entry name" value="LRR_N_plant-typ"/>
</dbReference>
<keyword evidence="8" id="KW-0325">Glycoprotein</keyword>
<dbReference type="InterPro" id="IPR032675">
    <property type="entry name" value="LRR_dom_sf"/>
</dbReference>
<evidence type="ECO:0000256" key="5">
    <source>
        <dbReference type="ARBA" id="ARBA00022737"/>
    </source>
</evidence>
<dbReference type="Pfam" id="PF08263">
    <property type="entry name" value="LRRNT_2"/>
    <property type="match status" value="1"/>
</dbReference>
<evidence type="ECO:0000313" key="11">
    <source>
        <dbReference type="EMBL" id="KAK6804880.1"/>
    </source>
</evidence>
<keyword evidence="3" id="KW-0812">Transmembrane</keyword>
<keyword evidence="7" id="KW-0472">Membrane</keyword>
<evidence type="ECO:0000256" key="7">
    <source>
        <dbReference type="ARBA" id="ARBA00023136"/>
    </source>
</evidence>
<evidence type="ECO:0000256" key="4">
    <source>
        <dbReference type="ARBA" id="ARBA00022729"/>
    </source>
</evidence>
<keyword evidence="4 9" id="KW-0732">Signal</keyword>
<feature type="signal peptide" evidence="9">
    <location>
        <begin position="1"/>
        <end position="16"/>
    </location>
</feature>
<proteinExistence type="predicted"/>
<dbReference type="Gene3D" id="3.80.10.10">
    <property type="entry name" value="Ribonuclease Inhibitor"/>
    <property type="match status" value="1"/>
</dbReference>
<sequence length="108" mass="12141">MERILLSLIVVLFAYAVEVVCFSFGDPLCSSHDSLALIQFKHSLDATDSYFNDEYCQYSSYPKTTSWNSTSMDCCRWDGVSCDSFIGHVIGLNLSCSRLDGTIYYSSQ</sequence>
<name>A0AAN8UET9_SOLBU</name>
<keyword evidence="5" id="KW-0677">Repeat</keyword>
<evidence type="ECO:0000313" key="12">
    <source>
        <dbReference type="Proteomes" id="UP001371456"/>
    </source>
</evidence>